<dbReference type="GO" id="GO:0016787">
    <property type="term" value="F:hydrolase activity"/>
    <property type="evidence" value="ECO:0007669"/>
    <property type="project" value="UniProtKB-KW"/>
</dbReference>
<dbReference type="PANTHER" id="PTHR48081:SF6">
    <property type="entry name" value="PEPTIDASE S9 PROLYL OLIGOPEPTIDASE CATALYTIC DOMAIN-CONTAINING PROTEIN"/>
    <property type="match status" value="1"/>
</dbReference>
<evidence type="ECO:0000313" key="4">
    <source>
        <dbReference type="Proteomes" id="UP000031620"/>
    </source>
</evidence>
<evidence type="ECO:0000256" key="1">
    <source>
        <dbReference type="ARBA" id="ARBA00022801"/>
    </source>
</evidence>
<keyword evidence="1" id="KW-0378">Hydrolase</keyword>
<dbReference type="Proteomes" id="UP000031620">
    <property type="component" value="Chromosome"/>
</dbReference>
<dbReference type="PANTHER" id="PTHR48081">
    <property type="entry name" value="AB HYDROLASE SUPERFAMILY PROTEIN C4A8.06C"/>
    <property type="match status" value="1"/>
</dbReference>
<dbReference type="InterPro" id="IPR050300">
    <property type="entry name" value="GDXG_lipolytic_enzyme"/>
</dbReference>
<gene>
    <name evidence="3" type="ORF">LOOC260_105080</name>
</gene>
<protein>
    <submittedName>
        <fullName evidence="3">Lipase/esterase</fullName>
    </submittedName>
</protein>
<organism evidence="3 4">
    <name type="scientific">Paucilactobacillus hokkaidonensis JCM 18461</name>
    <dbReference type="NCBI Taxonomy" id="1291742"/>
    <lineage>
        <taxon>Bacteria</taxon>
        <taxon>Bacillati</taxon>
        <taxon>Bacillota</taxon>
        <taxon>Bacilli</taxon>
        <taxon>Lactobacillales</taxon>
        <taxon>Lactobacillaceae</taxon>
        <taxon>Paucilactobacillus</taxon>
    </lineage>
</organism>
<dbReference type="Gene3D" id="3.40.50.1820">
    <property type="entry name" value="alpha/beta hydrolase"/>
    <property type="match status" value="1"/>
</dbReference>
<dbReference type="HOGENOM" id="CLU_012494_5_2_9"/>
<dbReference type="KEGG" id="lho:LOOC260_105080"/>
<name>A0A0A1GX82_9LACO</name>
<dbReference type="InterPro" id="IPR049492">
    <property type="entry name" value="BD-FAE-like_dom"/>
</dbReference>
<dbReference type="SUPFAM" id="SSF53474">
    <property type="entry name" value="alpha/beta-Hydrolases"/>
    <property type="match status" value="1"/>
</dbReference>
<feature type="domain" description="BD-FAE-like" evidence="2">
    <location>
        <begin position="30"/>
        <end position="209"/>
    </location>
</feature>
<dbReference type="RefSeq" id="WP_041092742.1">
    <property type="nucleotide sequence ID" value="NZ_AP014680.1"/>
</dbReference>
<sequence length="268" mass="29883">MKIIQKPLSTDHYPTKATITGYLKDPDQHANQTDLPALVFVPGGSYTHIPEQQAESIALAFVAQGFQCFILRYSFAGEKEPLLPAPIIEVGLSLKLIRDNTSDWHINPDKITVMGLSVGGHVVSLYNDYWNTEWLTKTVQADPKLLKPNSIILGYPVIDFRLGFPAPGTNFDNWTTEPGKYAAQDHVNKSNAPTFSWVTNDDPLVPVENTLAYSNALAKNNIPQELHIFNHGPHGLALADHRTAWKTDADQPHAAHWFKLAIEWLQSI</sequence>
<evidence type="ECO:0000259" key="2">
    <source>
        <dbReference type="Pfam" id="PF20434"/>
    </source>
</evidence>
<accession>A0A0A1GX82</accession>
<dbReference type="STRING" id="1291742.LOOC260_105080"/>
<dbReference type="InterPro" id="IPR029058">
    <property type="entry name" value="AB_hydrolase_fold"/>
</dbReference>
<dbReference type="AlphaFoldDB" id="A0A0A1GX82"/>
<proteinExistence type="predicted"/>
<evidence type="ECO:0000313" key="3">
    <source>
        <dbReference type="EMBL" id="BAP85071.1"/>
    </source>
</evidence>
<reference evidence="3 4" key="1">
    <citation type="submission" date="2014-11" db="EMBL/GenBank/DDBJ databases">
        <title>Complete genome sequence and analysis of Lactobacillus hokkaidonensis LOOC260T.</title>
        <authorList>
            <person name="Tanizawa Y."/>
            <person name="Tohno M."/>
            <person name="Kaminuma E."/>
            <person name="Nakamura Y."/>
            <person name="Arita M."/>
        </authorList>
    </citation>
    <scope>NUCLEOTIDE SEQUENCE [LARGE SCALE GENOMIC DNA]</scope>
    <source>
        <strain evidence="3 4">LOOC260</strain>
    </source>
</reference>
<dbReference type="EMBL" id="AP014680">
    <property type="protein sequence ID" value="BAP85071.1"/>
    <property type="molecule type" value="Genomic_DNA"/>
</dbReference>
<dbReference type="Pfam" id="PF20434">
    <property type="entry name" value="BD-FAE"/>
    <property type="match status" value="1"/>
</dbReference>